<keyword evidence="3 6" id="KW-1133">Transmembrane helix</keyword>
<evidence type="ECO:0000313" key="8">
    <source>
        <dbReference type="EMBL" id="GKV41735.1"/>
    </source>
</evidence>
<evidence type="ECO:0000313" key="9">
    <source>
        <dbReference type="Proteomes" id="UP001054252"/>
    </source>
</evidence>
<dbReference type="InterPro" id="IPR044839">
    <property type="entry name" value="NDR1-like"/>
</dbReference>
<evidence type="ECO:0000256" key="1">
    <source>
        <dbReference type="ARBA" id="ARBA00004167"/>
    </source>
</evidence>
<keyword evidence="9" id="KW-1185">Reference proteome</keyword>
<gene>
    <name evidence="8" type="ORF">SLEP1_g49232</name>
</gene>
<dbReference type="GO" id="GO:0098542">
    <property type="term" value="P:defense response to other organism"/>
    <property type="evidence" value="ECO:0007669"/>
    <property type="project" value="InterPro"/>
</dbReference>
<evidence type="ECO:0000256" key="6">
    <source>
        <dbReference type="SAM" id="Phobius"/>
    </source>
</evidence>
<dbReference type="Proteomes" id="UP001054252">
    <property type="component" value="Unassembled WGS sequence"/>
</dbReference>
<evidence type="ECO:0000256" key="5">
    <source>
        <dbReference type="SAM" id="MobiDB-lite"/>
    </source>
</evidence>
<sequence>MSASGPDQINVPVYSGPEKPAHRPQPGGHYDRGQRAGDSLTTRATKVMCALFLSLLFICGIIVFIVWLSLTPHRPRFYVQDFSIPALAQSDGFENAQISFNVTIRNSNQHIHTYYDSLVATVFYRDQSIGTTPLSGPLDQEPKTTWVVFGVLGGATLNVNNARWTDFLNDRQQGTVIFRLGITSTIKFKVSTWDSKSHKAHVDCEVSVGPDGLILPSSRSKKCNVYFT</sequence>
<feature type="transmembrane region" description="Helical" evidence="6">
    <location>
        <begin position="49"/>
        <end position="70"/>
    </location>
</feature>
<organism evidence="8 9">
    <name type="scientific">Rubroshorea leprosula</name>
    <dbReference type="NCBI Taxonomy" id="152421"/>
    <lineage>
        <taxon>Eukaryota</taxon>
        <taxon>Viridiplantae</taxon>
        <taxon>Streptophyta</taxon>
        <taxon>Embryophyta</taxon>
        <taxon>Tracheophyta</taxon>
        <taxon>Spermatophyta</taxon>
        <taxon>Magnoliopsida</taxon>
        <taxon>eudicotyledons</taxon>
        <taxon>Gunneridae</taxon>
        <taxon>Pentapetalae</taxon>
        <taxon>rosids</taxon>
        <taxon>malvids</taxon>
        <taxon>Malvales</taxon>
        <taxon>Dipterocarpaceae</taxon>
        <taxon>Rubroshorea</taxon>
    </lineage>
</organism>
<proteinExistence type="predicted"/>
<dbReference type="GO" id="GO:0005886">
    <property type="term" value="C:plasma membrane"/>
    <property type="evidence" value="ECO:0007669"/>
    <property type="project" value="TreeGrafter"/>
</dbReference>
<dbReference type="PANTHER" id="PTHR31415:SF3">
    <property type="entry name" value="LATE EMBRYOGENESIS ABUNDANT (LEA) HYDROXYPROLINE-RICH GLYCOPROTEIN FAMILY"/>
    <property type="match status" value="1"/>
</dbReference>
<protein>
    <recommendedName>
        <fullName evidence="7">Late embryogenesis abundant protein LEA-2 subgroup domain-containing protein</fullName>
    </recommendedName>
</protein>
<dbReference type="Pfam" id="PF03168">
    <property type="entry name" value="LEA_2"/>
    <property type="match status" value="1"/>
</dbReference>
<comment type="subcellular location">
    <subcellularLocation>
        <location evidence="1">Membrane</location>
        <topology evidence="1">Single-pass membrane protein</topology>
    </subcellularLocation>
</comment>
<reference evidence="8 9" key="1">
    <citation type="journal article" date="2021" name="Commun. Biol.">
        <title>The genome of Shorea leprosula (Dipterocarpaceae) highlights the ecological relevance of drought in aseasonal tropical rainforests.</title>
        <authorList>
            <person name="Ng K.K.S."/>
            <person name="Kobayashi M.J."/>
            <person name="Fawcett J.A."/>
            <person name="Hatakeyama M."/>
            <person name="Paape T."/>
            <person name="Ng C.H."/>
            <person name="Ang C.C."/>
            <person name="Tnah L.H."/>
            <person name="Lee C.T."/>
            <person name="Nishiyama T."/>
            <person name="Sese J."/>
            <person name="O'Brien M.J."/>
            <person name="Copetti D."/>
            <person name="Mohd Noor M.I."/>
            <person name="Ong R.C."/>
            <person name="Putra M."/>
            <person name="Sireger I.Z."/>
            <person name="Indrioko S."/>
            <person name="Kosugi Y."/>
            <person name="Izuno A."/>
            <person name="Isagi Y."/>
            <person name="Lee S.L."/>
            <person name="Shimizu K.K."/>
        </authorList>
    </citation>
    <scope>NUCLEOTIDE SEQUENCE [LARGE SCALE GENOMIC DNA]</scope>
    <source>
        <strain evidence="8">214</strain>
    </source>
</reference>
<keyword evidence="4 6" id="KW-0472">Membrane</keyword>
<evidence type="ECO:0000256" key="2">
    <source>
        <dbReference type="ARBA" id="ARBA00022692"/>
    </source>
</evidence>
<dbReference type="AlphaFoldDB" id="A0AAV5LW57"/>
<keyword evidence="2 6" id="KW-0812">Transmembrane</keyword>
<name>A0AAV5LW57_9ROSI</name>
<feature type="domain" description="Late embryogenesis abundant protein LEA-2 subgroup" evidence="7">
    <location>
        <begin position="102"/>
        <end position="205"/>
    </location>
</feature>
<dbReference type="EMBL" id="BPVZ01000152">
    <property type="protein sequence ID" value="GKV41735.1"/>
    <property type="molecule type" value="Genomic_DNA"/>
</dbReference>
<dbReference type="InterPro" id="IPR004864">
    <property type="entry name" value="LEA_2"/>
</dbReference>
<feature type="region of interest" description="Disordered" evidence="5">
    <location>
        <begin position="1"/>
        <end position="36"/>
    </location>
</feature>
<comment type="caution">
    <text evidence="8">The sequence shown here is derived from an EMBL/GenBank/DDBJ whole genome shotgun (WGS) entry which is preliminary data.</text>
</comment>
<dbReference type="PANTHER" id="PTHR31415">
    <property type="entry name" value="OS05G0367900 PROTEIN"/>
    <property type="match status" value="1"/>
</dbReference>
<evidence type="ECO:0000256" key="3">
    <source>
        <dbReference type="ARBA" id="ARBA00022989"/>
    </source>
</evidence>
<evidence type="ECO:0000259" key="7">
    <source>
        <dbReference type="Pfam" id="PF03168"/>
    </source>
</evidence>
<evidence type="ECO:0000256" key="4">
    <source>
        <dbReference type="ARBA" id="ARBA00023136"/>
    </source>
</evidence>
<accession>A0AAV5LW57</accession>
<dbReference type="GO" id="GO:0009506">
    <property type="term" value="C:plasmodesma"/>
    <property type="evidence" value="ECO:0007669"/>
    <property type="project" value="TreeGrafter"/>
</dbReference>